<dbReference type="InterPro" id="IPR015943">
    <property type="entry name" value="WD40/YVTN_repeat-like_dom_sf"/>
</dbReference>
<dbReference type="SUPFAM" id="SSF50969">
    <property type="entry name" value="YVTN repeat-like/Quinoprotein amine dehydrogenase"/>
    <property type="match status" value="1"/>
</dbReference>
<dbReference type="PATRIC" id="fig|246196.56.peg.6010"/>
<proteinExistence type="predicted"/>
<dbReference type="InterPro" id="IPR047697">
    <property type="entry name" value="AztD-like"/>
</dbReference>
<dbReference type="AlphaFoldDB" id="I7GFC0"/>
<protein>
    <submittedName>
        <fullName evidence="1">Secreted protein</fullName>
    </submittedName>
</protein>
<sequence length="401" mass="42535">MRTTSFEKKEIHHMARPLPLTAALGALALISTLAGCSGEAERSTAEPIAEPLVATYDGGLYVLDGTTLDVVADIPMEGFLRVNPAGDDAHVLVTTNEGFRLLDAKSGELTETTFTASEPGHVVPHGERTALFADGSGEITIFDPHELADGKPEVTTLSSPKPHHGVAVVLSDGSFIRTEGDPDERSGAVAFDSNQAEIARSAECPGIHGETVVEGETVVFGCENGALTYSDRVFTKIAAPGDYGRIGTVKGHDDSAVALGDFKVDPDAELERPNQFALIDTAGNRLQLVTLPPSVSYSFRSLARGPHAEALILGTDGKLYVIDPASGDTVKTIAVTEPWTEPDDWQQPRPTVFTRDHDVYVTDPATRQLHLVDIESGAVTKTATLENAPNELSGAVGHEHS</sequence>
<dbReference type="PANTHER" id="PTHR47197">
    <property type="entry name" value="PROTEIN NIRF"/>
    <property type="match status" value="1"/>
</dbReference>
<name>I7GFC0_MYCS2</name>
<reference evidence="1 2" key="1">
    <citation type="journal article" date="2007" name="Genome Biol.">
        <title>Interrupted coding sequences in Mycobacterium smegmatis: authentic mutations or sequencing errors?</title>
        <authorList>
            <person name="Deshayes C."/>
            <person name="Perrodou E."/>
            <person name="Gallien S."/>
            <person name="Euphrasie D."/>
            <person name="Schaeffer C."/>
            <person name="Van-Dorsselaer A."/>
            <person name="Poch O."/>
            <person name="Lecompte O."/>
            <person name="Reyrat J.M."/>
        </authorList>
    </citation>
    <scope>NUCLEOTIDE SEQUENCE [LARGE SCALE GENOMIC DNA]</scope>
    <source>
        <strain evidence="2">ATCC 700084 / mc(2)155</strain>
    </source>
</reference>
<organism evidence="1 2">
    <name type="scientific">Mycolicibacterium smegmatis (strain ATCC 700084 / mc(2)155)</name>
    <name type="common">Mycobacterium smegmatis</name>
    <dbReference type="NCBI Taxonomy" id="246196"/>
    <lineage>
        <taxon>Bacteria</taxon>
        <taxon>Bacillati</taxon>
        <taxon>Actinomycetota</taxon>
        <taxon>Actinomycetes</taxon>
        <taxon>Mycobacteriales</taxon>
        <taxon>Mycobacteriaceae</taxon>
        <taxon>Mycolicibacterium</taxon>
    </lineage>
</organism>
<dbReference type="InterPro" id="IPR051200">
    <property type="entry name" value="Host-pathogen_enzymatic-act"/>
</dbReference>
<evidence type="ECO:0000313" key="1">
    <source>
        <dbReference type="EMBL" id="AFP42321.1"/>
    </source>
</evidence>
<gene>
    <name evidence="1" type="ordered locus">MSMEI_5888</name>
</gene>
<dbReference type="NCBIfam" id="NF038015">
    <property type="entry name" value="AztD"/>
    <property type="match status" value="1"/>
</dbReference>
<accession>I7GFC0</accession>
<dbReference type="KEGG" id="msg:MSMEI_5888"/>
<dbReference type="PANTHER" id="PTHR47197:SF3">
    <property type="entry name" value="DIHYDRO-HEME D1 DEHYDROGENASE"/>
    <property type="match status" value="1"/>
</dbReference>
<dbReference type="EMBL" id="CP001663">
    <property type="protein sequence ID" value="AFP42321.1"/>
    <property type="molecule type" value="Genomic_DNA"/>
</dbReference>
<reference evidence="1 2" key="2">
    <citation type="journal article" date="2009" name="Genome Res.">
        <title>Ortho-proteogenomics: multiple proteomes investigation through orthology and a new MS-based protocol.</title>
        <authorList>
            <person name="Gallien S."/>
            <person name="Perrodou E."/>
            <person name="Carapito C."/>
            <person name="Deshayes C."/>
            <person name="Reyrat J.M."/>
            <person name="Van Dorsselaer A."/>
            <person name="Poch O."/>
            <person name="Schaeffer C."/>
            <person name="Lecompte O."/>
        </authorList>
    </citation>
    <scope>NUCLEOTIDE SEQUENCE [LARGE SCALE GENOMIC DNA]</scope>
    <source>
        <strain evidence="2">ATCC 700084 / mc(2)155</strain>
    </source>
</reference>
<evidence type="ECO:0000313" key="2">
    <source>
        <dbReference type="Proteomes" id="UP000006158"/>
    </source>
</evidence>
<dbReference type="InterPro" id="IPR011044">
    <property type="entry name" value="Quino_amine_DH_bsu"/>
</dbReference>
<dbReference type="Proteomes" id="UP000006158">
    <property type="component" value="Chromosome"/>
</dbReference>
<dbReference type="Gene3D" id="2.130.10.10">
    <property type="entry name" value="YVTN repeat-like/Quinoprotein amine dehydrogenase"/>
    <property type="match status" value="2"/>
</dbReference>